<comment type="caution">
    <text evidence="1">The sequence shown here is derived from an EMBL/GenBank/DDBJ whole genome shotgun (WGS) entry which is preliminary data.</text>
</comment>
<reference evidence="1 2" key="1">
    <citation type="submission" date="2018-07" db="EMBL/GenBank/DDBJ databases">
        <authorList>
            <consortium name="Pathogen Informatics"/>
        </authorList>
    </citation>
    <scope>NUCLEOTIDE SEQUENCE [LARGE SCALE GENOMIC DNA]</scope>
    <source>
        <strain evidence="1 2">4300STDY6636950</strain>
    </source>
</reference>
<gene>
    <name evidence="1" type="ORF">SAMEA23995918_00616</name>
</gene>
<sequence>MGMPLREYYRIHRAADLLKCEVEDLLHWASIGAIKLYTTFESGSGVVRFWGDGINKEKRDLKNFTEAHFESSLSLRNEFLKMPVISDGFSYVFRTDGNQCSEDVPSNHYLCNFSGLWALPYSAYGIGVLYAFQPREYDFWPSVNSKMFISFDMDSTLDFDINSLCVIKSDFILIKDCEEGKELPSYINGGVRKINLDHGTSATRPAVKNYHAEHREEVLMAALYLKKSNPEECTNFNKWAEAINNHAHKFWSNGEPPLSVKTMAELLGKAHKTPSKK</sequence>
<protein>
    <submittedName>
        <fullName evidence="1">Uncharacterized protein</fullName>
    </submittedName>
</protein>
<organism evidence="1 2">
    <name type="scientific">Klebsiella quasipneumoniae</name>
    <dbReference type="NCBI Taxonomy" id="1463165"/>
    <lineage>
        <taxon>Bacteria</taxon>
        <taxon>Pseudomonadati</taxon>
        <taxon>Pseudomonadota</taxon>
        <taxon>Gammaproteobacteria</taxon>
        <taxon>Enterobacterales</taxon>
        <taxon>Enterobacteriaceae</taxon>
        <taxon>Klebsiella/Raoultella group</taxon>
        <taxon>Klebsiella</taxon>
        <taxon>Klebsiella pneumoniae complex</taxon>
    </lineage>
</organism>
<proteinExistence type="predicted"/>
<accession>A0ABD7MXH7</accession>
<evidence type="ECO:0000313" key="2">
    <source>
        <dbReference type="Proteomes" id="UP000252079"/>
    </source>
</evidence>
<dbReference type="Proteomes" id="UP000252079">
    <property type="component" value="Unassembled WGS sequence"/>
</dbReference>
<dbReference type="AlphaFoldDB" id="A0ABD7MXH7"/>
<evidence type="ECO:0000313" key="1">
    <source>
        <dbReference type="EMBL" id="SSF25628.1"/>
    </source>
</evidence>
<name>A0ABD7MXH7_9ENTR</name>
<dbReference type="RefSeq" id="WP_142675704.1">
    <property type="nucleotide sequence ID" value="NZ_JALJUV010000002.1"/>
</dbReference>
<dbReference type="EMBL" id="UFBM01000003">
    <property type="protein sequence ID" value="SSF25628.1"/>
    <property type="molecule type" value="Genomic_DNA"/>
</dbReference>